<evidence type="ECO:0000313" key="2">
    <source>
        <dbReference type="EMBL" id="REC94863.1"/>
    </source>
</evidence>
<keyword evidence="1" id="KW-0472">Membrane</keyword>
<feature type="transmembrane region" description="Helical" evidence="1">
    <location>
        <begin position="6"/>
        <end position="29"/>
    </location>
</feature>
<keyword evidence="3" id="KW-1185">Reference proteome</keyword>
<dbReference type="Proteomes" id="UP000256334">
    <property type="component" value="Unassembled WGS sequence"/>
</dbReference>
<name>A0A3D9DVR0_9GAMM</name>
<proteinExistence type="predicted"/>
<evidence type="ECO:0000256" key="1">
    <source>
        <dbReference type="SAM" id="Phobius"/>
    </source>
</evidence>
<feature type="transmembrane region" description="Helical" evidence="1">
    <location>
        <begin position="74"/>
        <end position="94"/>
    </location>
</feature>
<comment type="caution">
    <text evidence="2">The sequence shown here is derived from an EMBL/GenBank/DDBJ whole genome shotgun (WGS) entry which is preliminary data.</text>
</comment>
<evidence type="ECO:0000313" key="3">
    <source>
        <dbReference type="Proteomes" id="UP000256334"/>
    </source>
</evidence>
<keyword evidence="1" id="KW-1133">Transmembrane helix</keyword>
<sequence>MNKPPVVGLLFAVALFFVYVALVYFGLYAHGGDKEYALNLFKYAKGSSPGAILVFVGLVSSSLENYGYEGSCKFFIILFGAISALSYFVTSMYYGPQEFFDDVPRFFILSAAASYLFFTQMMCAFFFAIFNFIGVDKKSV</sequence>
<keyword evidence="1" id="KW-0812">Transmembrane</keyword>
<organism evidence="2 3">
    <name type="scientific">Kushneria indalinina DSM 14324</name>
    <dbReference type="NCBI Taxonomy" id="1122140"/>
    <lineage>
        <taxon>Bacteria</taxon>
        <taxon>Pseudomonadati</taxon>
        <taxon>Pseudomonadota</taxon>
        <taxon>Gammaproteobacteria</taxon>
        <taxon>Oceanospirillales</taxon>
        <taxon>Halomonadaceae</taxon>
        <taxon>Kushneria</taxon>
    </lineage>
</organism>
<accession>A0A3D9DVR0</accession>
<dbReference type="EMBL" id="QRDJ01000007">
    <property type="protein sequence ID" value="REC94863.1"/>
    <property type="molecule type" value="Genomic_DNA"/>
</dbReference>
<feature type="transmembrane region" description="Helical" evidence="1">
    <location>
        <begin position="50"/>
        <end position="68"/>
    </location>
</feature>
<gene>
    <name evidence="2" type="ORF">C8D72_1692</name>
</gene>
<dbReference type="AlphaFoldDB" id="A0A3D9DVR0"/>
<reference evidence="2 3" key="1">
    <citation type="submission" date="2018-07" db="EMBL/GenBank/DDBJ databases">
        <title>Genomic Encyclopedia of Type Strains, Phase IV (KMG-IV): sequencing the most valuable type-strain genomes for metagenomic binning, comparative biology and taxonomic classification.</title>
        <authorList>
            <person name="Goeker M."/>
        </authorList>
    </citation>
    <scope>NUCLEOTIDE SEQUENCE [LARGE SCALE GENOMIC DNA]</scope>
    <source>
        <strain evidence="2 3">DSM 14324</strain>
    </source>
</reference>
<dbReference type="RefSeq" id="WP_147301515.1">
    <property type="nucleotide sequence ID" value="NZ_QRDJ01000007.1"/>
</dbReference>
<protein>
    <submittedName>
        <fullName evidence="2">Uncharacterized protein</fullName>
    </submittedName>
</protein>
<feature type="transmembrane region" description="Helical" evidence="1">
    <location>
        <begin position="106"/>
        <end position="133"/>
    </location>
</feature>